<organism evidence="2 3">
    <name type="scientific">Cercophora newfieldiana</name>
    <dbReference type="NCBI Taxonomy" id="92897"/>
    <lineage>
        <taxon>Eukaryota</taxon>
        <taxon>Fungi</taxon>
        <taxon>Dikarya</taxon>
        <taxon>Ascomycota</taxon>
        <taxon>Pezizomycotina</taxon>
        <taxon>Sordariomycetes</taxon>
        <taxon>Sordariomycetidae</taxon>
        <taxon>Sordariales</taxon>
        <taxon>Lasiosphaeriaceae</taxon>
        <taxon>Cercophora</taxon>
    </lineage>
</organism>
<name>A0AA40CTP6_9PEZI</name>
<proteinExistence type="predicted"/>
<dbReference type="EMBL" id="JAULSV010000003">
    <property type="protein sequence ID" value="KAK0648679.1"/>
    <property type="molecule type" value="Genomic_DNA"/>
</dbReference>
<evidence type="ECO:0000256" key="1">
    <source>
        <dbReference type="SAM" id="MobiDB-lite"/>
    </source>
</evidence>
<sequence length="294" mass="31292">MQPFSSMGGYNPTKGHDPGPAPNEPVPQNAAYSPIRGQDPGPSPPPGPSVMSGQWPTAAPTYSTALPQYSSLPVIAAPPIQQAQAPGVFYYSPYQQAPQPGVALAPASYSFVSPATFGSMSTALVPASTVLTQAAPPPASLPLNPMPGTYPTNYLTWHPPASAVALPSTNLQVNQGYSCLFPGEIVKIRILICTREPWTINDKEPIQFEALDVPASMTIKDFLAELRLPPERSIIYEVSEAGNGKWNKGLVVDGCVPEALKQTLKQVGWDASRSGKVGIPGHREELSLWLAVRV</sequence>
<accession>A0AA40CTP6</accession>
<reference evidence="2" key="1">
    <citation type="submission" date="2023-06" db="EMBL/GenBank/DDBJ databases">
        <title>Genome-scale phylogeny and comparative genomics of the fungal order Sordariales.</title>
        <authorList>
            <consortium name="Lawrence Berkeley National Laboratory"/>
            <person name="Hensen N."/>
            <person name="Bonometti L."/>
            <person name="Westerberg I."/>
            <person name="Brannstrom I.O."/>
            <person name="Guillou S."/>
            <person name="Cros-Aarteil S."/>
            <person name="Calhoun S."/>
            <person name="Haridas S."/>
            <person name="Kuo A."/>
            <person name="Mondo S."/>
            <person name="Pangilinan J."/>
            <person name="Riley R."/>
            <person name="Labutti K."/>
            <person name="Andreopoulos B."/>
            <person name="Lipzen A."/>
            <person name="Chen C."/>
            <person name="Yanf M."/>
            <person name="Daum C."/>
            <person name="Ng V."/>
            <person name="Clum A."/>
            <person name="Steindorff A."/>
            <person name="Ohm R."/>
            <person name="Martin F."/>
            <person name="Silar P."/>
            <person name="Natvig D."/>
            <person name="Lalanne C."/>
            <person name="Gautier V."/>
            <person name="Ament-Velasquez S.L."/>
            <person name="Kruys A."/>
            <person name="Hutchinson M.I."/>
            <person name="Powell A.J."/>
            <person name="Barry K."/>
            <person name="Miller A.N."/>
            <person name="Grigoriev I.V."/>
            <person name="Debuchy R."/>
            <person name="Gladieux P."/>
            <person name="Thoren M.H."/>
            <person name="Johannesson H."/>
        </authorList>
    </citation>
    <scope>NUCLEOTIDE SEQUENCE</scope>
    <source>
        <strain evidence="2">SMH2532-1</strain>
    </source>
</reference>
<protein>
    <submittedName>
        <fullName evidence="2">Uncharacterized protein</fullName>
    </submittedName>
</protein>
<evidence type="ECO:0000313" key="2">
    <source>
        <dbReference type="EMBL" id="KAK0648679.1"/>
    </source>
</evidence>
<keyword evidence="3" id="KW-1185">Reference proteome</keyword>
<evidence type="ECO:0000313" key="3">
    <source>
        <dbReference type="Proteomes" id="UP001174936"/>
    </source>
</evidence>
<gene>
    <name evidence="2" type="ORF">B0T16DRAFT_408605</name>
</gene>
<comment type="caution">
    <text evidence="2">The sequence shown here is derived from an EMBL/GenBank/DDBJ whole genome shotgun (WGS) entry which is preliminary data.</text>
</comment>
<dbReference type="Proteomes" id="UP001174936">
    <property type="component" value="Unassembled WGS sequence"/>
</dbReference>
<feature type="region of interest" description="Disordered" evidence="1">
    <location>
        <begin position="1"/>
        <end position="56"/>
    </location>
</feature>
<dbReference type="AlphaFoldDB" id="A0AA40CTP6"/>